<dbReference type="RefSeq" id="XP_045283798.1">
    <property type="nucleotide sequence ID" value="XM_045435306.1"/>
</dbReference>
<evidence type="ECO:0000313" key="2">
    <source>
        <dbReference type="EMBL" id="EEH03317.1"/>
    </source>
</evidence>
<name>C0NYM7_AJECG</name>
<feature type="region of interest" description="Disordered" evidence="1">
    <location>
        <begin position="92"/>
        <end position="115"/>
    </location>
</feature>
<evidence type="ECO:0000256" key="1">
    <source>
        <dbReference type="SAM" id="MobiDB-lite"/>
    </source>
</evidence>
<dbReference type="PANTHER" id="PTHR42030">
    <property type="entry name" value="DRBM DOMAIN-CONTAINING PROTEIN"/>
    <property type="match status" value="1"/>
</dbReference>
<feature type="compositionally biased region" description="Polar residues" evidence="1">
    <location>
        <begin position="92"/>
        <end position="109"/>
    </location>
</feature>
<reference evidence="2" key="1">
    <citation type="submission" date="2009-02" db="EMBL/GenBank/DDBJ databases">
        <title>The Genome Sequence of Ajellomyces capsulatus strain G186AR.</title>
        <authorList>
            <consortium name="The Broad Institute Genome Sequencing Platform"/>
            <person name="Champion M."/>
            <person name="Cuomo C."/>
            <person name="Ma L.-J."/>
            <person name="Henn M.R."/>
            <person name="Sil A."/>
            <person name="Goldman B."/>
            <person name="Young S.K."/>
            <person name="Kodira C.D."/>
            <person name="Zeng Q."/>
            <person name="Koehrsen M."/>
            <person name="Alvarado L."/>
            <person name="Berlin A."/>
            <person name="Borenstein D."/>
            <person name="Chen Z."/>
            <person name="Engels R."/>
            <person name="Freedman E."/>
            <person name="Gellesch M."/>
            <person name="Goldberg J."/>
            <person name="Griggs A."/>
            <person name="Gujja S."/>
            <person name="Heiman D."/>
            <person name="Hepburn T."/>
            <person name="Howarth C."/>
            <person name="Jen D."/>
            <person name="Larson L."/>
            <person name="Lewis B."/>
            <person name="Mehta T."/>
            <person name="Park D."/>
            <person name="Pearson M."/>
            <person name="Roberts A."/>
            <person name="Saif S."/>
            <person name="Shea T."/>
            <person name="Shenoy N."/>
            <person name="Sisk P."/>
            <person name="Stolte C."/>
            <person name="Sykes S."/>
            <person name="Walk T."/>
            <person name="White J."/>
            <person name="Yandava C."/>
            <person name="Klein B."/>
            <person name="McEwen J.G."/>
            <person name="Puccia R."/>
            <person name="Goldman G.H."/>
            <person name="Felipe M.S."/>
            <person name="Nino-Vega G."/>
            <person name="San-Blas G."/>
            <person name="Taylor J."/>
            <person name="Mendoza L."/>
            <person name="Galagan J."/>
            <person name="Nusbaum C."/>
            <person name="Birren B."/>
        </authorList>
    </citation>
    <scope>NUCLEOTIDE SEQUENCE</scope>
    <source>
        <strain evidence="2">G186AR</strain>
    </source>
</reference>
<dbReference type="Gene3D" id="3.30.160.20">
    <property type="match status" value="1"/>
</dbReference>
<dbReference type="GeneID" id="69041273"/>
<accession>C0NYM7</accession>
<dbReference type="SUPFAM" id="SSF54768">
    <property type="entry name" value="dsRNA-binding domain-like"/>
    <property type="match status" value="1"/>
</dbReference>
<protein>
    <recommendedName>
        <fullName evidence="4">DRBM domain-containing protein</fullName>
    </recommendedName>
</protein>
<sequence length="115" mass="12709">MAFNVLHGRRNFKVRDVLENGKSRIAKITQIQAPVFNLMSDRRGGRTAWSSTVTIQGRCFAARYFYDGQNTNNAKEDAAEVALTALRSQGGNPTTSFAGQLYAQNSVANQPARRN</sequence>
<proteinExistence type="predicted"/>
<dbReference type="EMBL" id="GG663377">
    <property type="protein sequence ID" value="EEH03317.1"/>
    <property type="molecule type" value="Genomic_DNA"/>
</dbReference>
<evidence type="ECO:0008006" key="4">
    <source>
        <dbReference type="Google" id="ProtNLM"/>
    </source>
</evidence>
<dbReference type="PANTHER" id="PTHR42030:SF1">
    <property type="entry name" value="DRBM DOMAIN-CONTAINING PROTEIN"/>
    <property type="match status" value="1"/>
</dbReference>
<dbReference type="AlphaFoldDB" id="C0NYM7"/>
<dbReference type="Proteomes" id="UP000001631">
    <property type="component" value="Unassembled WGS sequence"/>
</dbReference>
<dbReference type="HOGENOM" id="CLU_2108335_0_0_1"/>
<gene>
    <name evidence="2" type="ORF">HCBG_08257</name>
</gene>
<dbReference type="CDD" id="cd00048">
    <property type="entry name" value="DSRM_SF"/>
    <property type="match status" value="1"/>
</dbReference>
<dbReference type="InParanoid" id="C0NYM7"/>
<organism evidence="2 3">
    <name type="scientific">Ajellomyces capsulatus (strain G186AR / H82 / ATCC MYA-2454 / RMSCC 2432)</name>
    <name type="common">Darling's disease fungus</name>
    <name type="synonym">Histoplasma capsulatum</name>
    <dbReference type="NCBI Taxonomy" id="447093"/>
    <lineage>
        <taxon>Eukaryota</taxon>
        <taxon>Fungi</taxon>
        <taxon>Dikarya</taxon>
        <taxon>Ascomycota</taxon>
        <taxon>Pezizomycotina</taxon>
        <taxon>Eurotiomycetes</taxon>
        <taxon>Eurotiomycetidae</taxon>
        <taxon>Onygenales</taxon>
        <taxon>Ajellomycetaceae</taxon>
        <taxon>Histoplasma</taxon>
    </lineage>
</organism>
<evidence type="ECO:0000313" key="3">
    <source>
        <dbReference type="Proteomes" id="UP000001631"/>
    </source>
</evidence>
<keyword evidence="3" id="KW-1185">Reference proteome</keyword>